<gene>
    <name evidence="1" type="ORF">A3SI_05654</name>
</gene>
<dbReference type="OrthoDB" id="976234at2"/>
<accession>I5C7N7</accession>
<dbReference type="STRING" id="1189621.A3SI_05654"/>
<dbReference type="EMBL" id="AJYA01000012">
    <property type="protein sequence ID" value="EIM77839.1"/>
    <property type="molecule type" value="Genomic_DNA"/>
</dbReference>
<sequence length="286" mass="32607">MPNTSQTFLADTTLGTVPFSGRGRAIPINAGLRVDFFNMLILGAGYGRNVGRIGSLSSSPVFMSEELADGFGVDPGILIHDPHQFVFEQEEFVMDKIYGTVGLVLWDANRRASFINRRYRKYDPNNYMMQSTRNQLLRQWYPFKVVTEAEIGTITFRQPIDSRFIVQETNFFALHLRFEYLLGEYFRLFLKGGAEFSNLQFEPRREPFLPPGIPSPNQVGGDPLVEPQDFRQRFLTAQIGLAINLPGSKRCKTPGCGVKMRHLHDGVEYRGSSIFNLQNRRIGQHF</sequence>
<dbReference type="RefSeq" id="WP_009053899.1">
    <property type="nucleotide sequence ID" value="NZ_AJYA01000012.1"/>
</dbReference>
<keyword evidence="2" id="KW-1185">Reference proteome</keyword>
<reference evidence="1 2" key="1">
    <citation type="submission" date="2012-05" db="EMBL/GenBank/DDBJ databases">
        <title>Genome sequence of Nitritalea halalkaliphila LW7.</title>
        <authorList>
            <person name="Jangir P.K."/>
            <person name="Singh A."/>
            <person name="Shivaji S."/>
            <person name="Sharma R."/>
        </authorList>
    </citation>
    <scope>NUCLEOTIDE SEQUENCE [LARGE SCALE GENOMIC DNA]</scope>
    <source>
        <strain evidence="1 2">LW7</strain>
    </source>
</reference>
<comment type="caution">
    <text evidence="1">The sequence shown here is derived from an EMBL/GenBank/DDBJ whole genome shotgun (WGS) entry which is preliminary data.</text>
</comment>
<dbReference type="PATRIC" id="fig|1189621.3.peg.1179"/>
<organism evidence="1 2">
    <name type="scientific">Nitritalea halalkaliphila LW7</name>
    <dbReference type="NCBI Taxonomy" id="1189621"/>
    <lineage>
        <taxon>Bacteria</taxon>
        <taxon>Pseudomonadati</taxon>
        <taxon>Bacteroidota</taxon>
        <taxon>Cytophagia</taxon>
        <taxon>Cytophagales</taxon>
        <taxon>Cyclobacteriaceae</taxon>
        <taxon>Nitritalea</taxon>
    </lineage>
</organism>
<proteinExistence type="predicted"/>
<name>I5C7N7_9BACT</name>
<dbReference type="Proteomes" id="UP000005551">
    <property type="component" value="Unassembled WGS sequence"/>
</dbReference>
<evidence type="ECO:0000313" key="1">
    <source>
        <dbReference type="EMBL" id="EIM77839.1"/>
    </source>
</evidence>
<evidence type="ECO:0000313" key="2">
    <source>
        <dbReference type="Proteomes" id="UP000005551"/>
    </source>
</evidence>
<dbReference type="AlphaFoldDB" id="I5C7N7"/>
<protein>
    <submittedName>
        <fullName evidence="1">Uncharacterized protein</fullName>
    </submittedName>
</protein>